<keyword evidence="9" id="KW-1185">Reference proteome</keyword>
<evidence type="ECO:0000256" key="4">
    <source>
        <dbReference type="ARBA" id="ARBA00022989"/>
    </source>
</evidence>
<feature type="compositionally biased region" description="Basic and acidic residues" evidence="6">
    <location>
        <begin position="469"/>
        <end position="479"/>
    </location>
</feature>
<evidence type="ECO:0000313" key="8">
    <source>
        <dbReference type="EMBL" id="MBP2318709.1"/>
    </source>
</evidence>
<dbReference type="PANTHER" id="PTHR30618">
    <property type="entry name" value="NCS1 FAMILY PURINE/PYRIMIDINE TRANSPORTER"/>
    <property type="match status" value="1"/>
</dbReference>
<keyword evidence="5 7" id="KW-0472">Membrane</keyword>
<comment type="caution">
    <text evidence="8">The sequence shown here is derived from an EMBL/GenBank/DDBJ whole genome shotgun (WGS) entry which is preliminary data.</text>
</comment>
<dbReference type="InterPro" id="IPR045225">
    <property type="entry name" value="Uracil/uridine/allantoin_perm"/>
</dbReference>
<evidence type="ECO:0000256" key="2">
    <source>
        <dbReference type="ARBA" id="ARBA00008974"/>
    </source>
</evidence>
<dbReference type="EMBL" id="JAGINX010000001">
    <property type="protein sequence ID" value="MBP2318709.1"/>
    <property type="molecule type" value="Genomic_DNA"/>
</dbReference>
<feature type="transmembrane region" description="Helical" evidence="7">
    <location>
        <begin position="112"/>
        <end position="130"/>
    </location>
</feature>
<feature type="transmembrane region" description="Helical" evidence="7">
    <location>
        <begin position="136"/>
        <end position="157"/>
    </location>
</feature>
<dbReference type="InterPro" id="IPR001248">
    <property type="entry name" value="Pur-cyt_permease"/>
</dbReference>
<evidence type="ECO:0000256" key="3">
    <source>
        <dbReference type="ARBA" id="ARBA00022692"/>
    </source>
</evidence>
<comment type="subcellular location">
    <subcellularLocation>
        <location evidence="1">Membrane</location>
        <topology evidence="1">Multi-pass membrane protein</topology>
    </subcellularLocation>
</comment>
<evidence type="ECO:0000256" key="6">
    <source>
        <dbReference type="SAM" id="MobiDB-lite"/>
    </source>
</evidence>
<dbReference type="CDD" id="cd10323">
    <property type="entry name" value="SLC-NCS1sbd"/>
    <property type="match status" value="1"/>
</dbReference>
<feature type="transmembrane region" description="Helical" evidence="7">
    <location>
        <begin position="164"/>
        <end position="182"/>
    </location>
</feature>
<keyword evidence="4 7" id="KW-1133">Transmembrane helix</keyword>
<feature type="transmembrane region" description="Helical" evidence="7">
    <location>
        <begin position="244"/>
        <end position="263"/>
    </location>
</feature>
<feature type="transmembrane region" description="Helical" evidence="7">
    <location>
        <begin position="414"/>
        <end position="431"/>
    </location>
</feature>
<proteinExistence type="inferred from homology"/>
<dbReference type="Gene3D" id="1.10.4160.10">
    <property type="entry name" value="Hydantoin permease"/>
    <property type="match status" value="1"/>
</dbReference>
<feature type="transmembrane region" description="Helical" evidence="7">
    <location>
        <begin position="392"/>
        <end position="408"/>
    </location>
</feature>
<feature type="transmembrane region" description="Helical" evidence="7">
    <location>
        <begin position="56"/>
        <end position="76"/>
    </location>
</feature>
<feature type="transmembrane region" description="Helical" evidence="7">
    <location>
        <begin position="323"/>
        <end position="340"/>
    </location>
</feature>
<keyword evidence="3 7" id="KW-0812">Transmembrane</keyword>
<evidence type="ECO:0000313" key="9">
    <source>
        <dbReference type="Proteomes" id="UP001519331"/>
    </source>
</evidence>
<evidence type="ECO:0000256" key="5">
    <source>
        <dbReference type="ARBA" id="ARBA00023136"/>
    </source>
</evidence>
<dbReference type="Proteomes" id="UP001519331">
    <property type="component" value="Unassembled WGS sequence"/>
</dbReference>
<feature type="transmembrane region" description="Helical" evidence="7">
    <location>
        <begin position="202"/>
        <end position="224"/>
    </location>
</feature>
<feature type="transmembrane region" description="Helical" evidence="7">
    <location>
        <begin position="283"/>
        <end position="302"/>
    </location>
</feature>
<organism evidence="8 9">
    <name type="scientific">Nesterenkonia lacusekhoensis</name>
    <dbReference type="NCBI Taxonomy" id="150832"/>
    <lineage>
        <taxon>Bacteria</taxon>
        <taxon>Bacillati</taxon>
        <taxon>Actinomycetota</taxon>
        <taxon>Actinomycetes</taxon>
        <taxon>Micrococcales</taxon>
        <taxon>Micrococcaceae</taxon>
        <taxon>Nesterenkonia</taxon>
    </lineage>
</organism>
<accession>A0ABS4T2N5</accession>
<sequence length="479" mass="51670">MTAVTTVSSKALGEESLAPQTMRIMGKPSYLLTWMGGCVSIGTFTMGSSLVGTLTLVQAGVAMAVGRLVIALGLAINGAAGHRYGIPFIVQARSAFGFAGTKVPGLVRALPALLWYGFQSWIGAAALNMVSETLFGFSSIVLFFILFQLLQIILSVTGFQGIKWLENIGAVFILCALVYMFFSVVDRYGAELGEALSTEGTWGFPFWSATMLFLGIYATMMLNVSDYSREHTRGSGPGVMVSPYSLAILPVTLFMGLIGLMVSQATGAVDPIDVFADAVDNPPLLVITLLFIAFAQVTTNVLNNVVPPTYVLMEMFGMKYRTSAVLVGLLAPATFPWLLVRDESADGLQVFVQTYSAFLGPIFAVMVVDYYVIRRRRLHLDELYDPSGPLRGVNWAAVIAVAVGVLCAAPFSDVGWYISLMPAAAVYWLLMRKWSGAARFRPQETGPQETVSEEAGSQEVEPPAQDTAPRPHVEERAGS</sequence>
<reference evidence="8 9" key="1">
    <citation type="submission" date="2021-03" db="EMBL/GenBank/DDBJ databases">
        <title>Sequencing the genomes of 1000 actinobacteria strains.</title>
        <authorList>
            <person name="Klenk H.-P."/>
        </authorList>
    </citation>
    <scope>NUCLEOTIDE SEQUENCE [LARGE SCALE GENOMIC DNA]</scope>
    <source>
        <strain evidence="8 9">DSM 12544</strain>
    </source>
</reference>
<comment type="similarity">
    <text evidence="2">Belongs to the purine-cytosine permease (2.A.39) family.</text>
</comment>
<name>A0ABS4T2N5_9MICC</name>
<dbReference type="PANTHER" id="PTHR30618:SF0">
    <property type="entry name" value="PURINE-URACIL PERMEASE NCS1"/>
    <property type="match status" value="1"/>
</dbReference>
<gene>
    <name evidence="8" type="ORF">JOF45_001728</name>
</gene>
<dbReference type="Pfam" id="PF02133">
    <property type="entry name" value="Transp_cyt_pur"/>
    <property type="match status" value="1"/>
</dbReference>
<evidence type="ECO:0000256" key="7">
    <source>
        <dbReference type="SAM" id="Phobius"/>
    </source>
</evidence>
<feature type="transmembrane region" description="Helical" evidence="7">
    <location>
        <begin position="352"/>
        <end position="372"/>
    </location>
</feature>
<protein>
    <submittedName>
        <fullName evidence="8">NCS1 family nucleobase:cation symporter-1</fullName>
    </submittedName>
</protein>
<evidence type="ECO:0000256" key="1">
    <source>
        <dbReference type="ARBA" id="ARBA00004141"/>
    </source>
</evidence>
<feature type="region of interest" description="Disordered" evidence="6">
    <location>
        <begin position="441"/>
        <end position="479"/>
    </location>
</feature>
<dbReference type="RefSeq" id="WP_210049124.1">
    <property type="nucleotide sequence ID" value="NZ_JAGINX010000001.1"/>
</dbReference>
<feature type="transmembrane region" description="Helical" evidence="7">
    <location>
        <begin position="30"/>
        <end position="50"/>
    </location>
</feature>